<protein>
    <recommendedName>
        <fullName evidence="9">inosine/xanthosine triphosphatase</fullName>
        <ecNumber evidence="9">3.6.1.73</ecNumber>
    </recommendedName>
</protein>
<dbReference type="GO" id="GO:0009117">
    <property type="term" value="P:nucleotide metabolic process"/>
    <property type="evidence" value="ECO:0007669"/>
    <property type="project" value="UniProtKB-KW"/>
</dbReference>
<dbReference type="Pfam" id="PF01931">
    <property type="entry name" value="NTPase_I-T"/>
    <property type="match status" value="1"/>
</dbReference>
<keyword evidence="6" id="KW-0460">Magnesium</keyword>
<dbReference type="Proteomes" id="UP000281498">
    <property type="component" value="Unassembled WGS sequence"/>
</dbReference>
<dbReference type="GO" id="GO:0046872">
    <property type="term" value="F:metal ion binding"/>
    <property type="evidence" value="ECO:0007669"/>
    <property type="project" value="UniProtKB-KW"/>
</dbReference>
<keyword evidence="5" id="KW-0378">Hydrolase</keyword>
<dbReference type="OrthoDB" id="164951at2"/>
<proteinExistence type="predicted"/>
<dbReference type="InterPro" id="IPR026533">
    <property type="entry name" value="NTPase/PRRC1"/>
</dbReference>
<dbReference type="InterPro" id="IPR050299">
    <property type="entry name" value="YjjX_NTPase"/>
</dbReference>
<comment type="cofactor">
    <cofactor evidence="1">
        <name>Mn(2+)</name>
        <dbReference type="ChEBI" id="CHEBI:29035"/>
    </cofactor>
</comment>
<evidence type="ECO:0000256" key="2">
    <source>
        <dbReference type="ARBA" id="ARBA00001946"/>
    </source>
</evidence>
<dbReference type="GO" id="GO:0000166">
    <property type="term" value="F:nucleotide binding"/>
    <property type="evidence" value="ECO:0007669"/>
    <property type="project" value="UniProtKB-KW"/>
</dbReference>
<keyword evidence="7" id="KW-0546">Nucleotide metabolism</keyword>
<reference evidence="13 14" key="1">
    <citation type="submission" date="2017-10" db="EMBL/GenBank/DDBJ databases">
        <title>Bacillus sp. nov., a halophilic bacterium isolated from a Keqin Lake.</title>
        <authorList>
            <person name="Wang H."/>
        </authorList>
    </citation>
    <scope>NUCLEOTIDE SEQUENCE [LARGE SCALE GENOMIC DNA]</scope>
    <source>
        <strain evidence="13 14">KCTC 13187</strain>
    </source>
</reference>
<dbReference type="PANTHER" id="PTHR34699:SF2">
    <property type="entry name" value="NON-CANONICAL PURINE NTP PHOSPHATASE_PRRC1 DOMAIN-CONTAINING PROTEIN"/>
    <property type="match status" value="1"/>
</dbReference>
<evidence type="ECO:0000256" key="10">
    <source>
        <dbReference type="ARBA" id="ARBA00048174"/>
    </source>
</evidence>
<evidence type="ECO:0000313" key="13">
    <source>
        <dbReference type="EMBL" id="RKL66769.1"/>
    </source>
</evidence>
<name>A0A3A9K334_9BACI</name>
<dbReference type="AlphaFoldDB" id="A0A3A9K334"/>
<feature type="domain" description="Non-canonical purine NTP phosphatase/PRRC1" evidence="12">
    <location>
        <begin position="8"/>
        <end position="158"/>
    </location>
</feature>
<comment type="caution">
    <text evidence="13">The sequence shown here is derived from an EMBL/GenBank/DDBJ whole genome shotgun (WGS) entry which is preliminary data.</text>
</comment>
<dbReference type="PANTHER" id="PTHR34699">
    <property type="match status" value="1"/>
</dbReference>
<keyword evidence="14" id="KW-1185">Reference proteome</keyword>
<evidence type="ECO:0000256" key="11">
    <source>
        <dbReference type="ARBA" id="ARBA00048781"/>
    </source>
</evidence>
<dbReference type="InterPro" id="IPR029001">
    <property type="entry name" value="ITPase-like_fam"/>
</dbReference>
<gene>
    <name evidence="13" type="primary">yjjX</name>
    <name evidence="13" type="ORF">CR203_13090</name>
</gene>
<sequence>MKQIVYIGTMNQAKIKAVEAVFSEGYEVRCCDAPSGVSGQPYSDEETRTGAVNRAKYSVKELDASFGIGLEGGIMQIESRMYLCNWGALVTNDGKVFEAAGARVPLPESVEKMLDGNLELGEVMDIWTNEKGIRHREGAIGIFTNGLVSRAEMFEHITKMLYGQMIIE</sequence>
<dbReference type="EMBL" id="PDOE01000005">
    <property type="protein sequence ID" value="RKL66769.1"/>
    <property type="molecule type" value="Genomic_DNA"/>
</dbReference>
<organism evidence="13 14">
    <name type="scientific">Salipaludibacillus neizhouensis</name>
    <dbReference type="NCBI Taxonomy" id="885475"/>
    <lineage>
        <taxon>Bacteria</taxon>
        <taxon>Bacillati</taxon>
        <taxon>Bacillota</taxon>
        <taxon>Bacilli</taxon>
        <taxon>Bacillales</taxon>
        <taxon>Bacillaceae</taxon>
    </lineage>
</organism>
<dbReference type="EC" id="3.6.1.73" evidence="9"/>
<evidence type="ECO:0000256" key="7">
    <source>
        <dbReference type="ARBA" id="ARBA00023080"/>
    </source>
</evidence>
<evidence type="ECO:0000256" key="8">
    <source>
        <dbReference type="ARBA" id="ARBA00023211"/>
    </source>
</evidence>
<keyword evidence="4" id="KW-0547">Nucleotide-binding</keyword>
<comment type="catalytic activity">
    <reaction evidence="11">
        <text>XTP + H2O = XDP + phosphate + H(+)</text>
        <dbReference type="Rhea" id="RHEA:28406"/>
        <dbReference type="ChEBI" id="CHEBI:15377"/>
        <dbReference type="ChEBI" id="CHEBI:15378"/>
        <dbReference type="ChEBI" id="CHEBI:43474"/>
        <dbReference type="ChEBI" id="CHEBI:59884"/>
        <dbReference type="ChEBI" id="CHEBI:61314"/>
        <dbReference type="EC" id="3.6.1.73"/>
    </reaction>
</comment>
<dbReference type="GO" id="GO:0103023">
    <property type="term" value="F:ITPase activity"/>
    <property type="evidence" value="ECO:0007669"/>
    <property type="project" value="UniProtKB-EC"/>
</dbReference>
<comment type="catalytic activity">
    <reaction evidence="10">
        <text>ITP + H2O = IDP + phosphate + H(+)</text>
        <dbReference type="Rhea" id="RHEA:28330"/>
        <dbReference type="ChEBI" id="CHEBI:15377"/>
        <dbReference type="ChEBI" id="CHEBI:15378"/>
        <dbReference type="ChEBI" id="CHEBI:43474"/>
        <dbReference type="ChEBI" id="CHEBI:58280"/>
        <dbReference type="ChEBI" id="CHEBI:61402"/>
        <dbReference type="EC" id="3.6.1.73"/>
    </reaction>
</comment>
<dbReference type="NCBIfam" id="NF002850">
    <property type="entry name" value="PRK03114.1"/>
    <property type="match status" value="1"/>
</dbReference>
<dbReference type="Gene3D" id="3.90.950.10">
    <property type="match status" value="1"/>
</dbReference>
<evidence type="ECO:0000256" key="9">
    <source>
        <dbReference type="ARBA" id="ARBA00038901"/>
    </source>
</evidence>
<evidence type="ECO:0000256" key="4">
    <source>
        <dbReference type="ARBA" id="ARBA00022741"/>
    </source>
</evidence>
<evidence type="ECO:0000256" key="6">
    <source>
        <dbReference type="ARBA" id="ARBA00022842"/>
    </source>
</evidence>
<evidence type="ECO:0000256" key="3">
    <source>
        <dbReference type="ARBA" id="ARBA00022723"/>
    </source>
</evidence>
<keyword evidence="3" id="KW-0479">Metal-binding</keyword>
<evidence type="ECO:0000259" key="12">
    <source>
        <dbReference type="Pfam" id="PF01931"/>
    </source>
</evidence>
<evidence type="ECO:0000256" key="5">
    <source>
        <dbReference type="ARBA" id="ARBA00022801"/>
    </source>
</evidence>
<evidence type="ECO:0000313" key="14">
    <source>
        <dbReference type="Proteomes" id="UP000281498"/>
    </source>
</evidence>
<accession>A0A3A9K334</accession>
<dbReference type="RefSeq" id="WP_110934811.1">
    <property type="nucleotide sequence ID" value="NZ_KZ614146.1"/>
</dbReference>
<comment type="cofactor">
    <cofactor evidence="2">
        <name>Mg(2+)</name>
        <dbReference type="ChEBI" id="CHEBI:18420"/>
    </cofactor>
</comment>
<keyword evidence="8" id="KW-0464">Manganese</keyword>
<evidence type="ECO:0000256" key="1">
    <source>
        <dbReference type="ARBA" id="ARBA00001936"/>
    </source>
</evidence>
<dbReference type="SUPFAM" id="SSF52972">
    <property type="entry name" value="ITPase-like"/>
    <property type="match status" value="1"/>
</dbReference>